<feature type="transmembrane region" description="Helical" evidence="1">
    <location>
        <begin position="25"/>
        <end position="47"/>
    </location>
</feature>
<protein>
    <submittedName>
        <fullName evidence="2">Permease</fullName>
    </submittedName>
</protein>
<gene>
    <name evidence="2" type="ORF">OHAE_5225</name>
</gene>
<keyword evidence="1" id="KW-0472">Membrane</keyword>
<reference evidence="3" key="1">
    <citation type="submission" date="2017-12" db="EMBL/GenBank/DDBJ databases">
        <authorList>
            <person name="Diaz M."/>
        </authorList>
    </citation>
    <scope>NUCLEOTIDE SEQUENCE [LARGE SCALE GENOMIC DNA]</scope>
    <source>
        <strain evidence="3">FI11154</strain>
    </source>
</reference>
<evidence type="ECO:0000313" key="3">
    <source>
        <dbReference type="Proteomes" id="UP000246073"/>
    </source>
</evidence>
<keyword evidence="1" id="KW-0812">Transmembrane</keyword>
<dbReference type="AlphaFoldDB" id="A0A2P9HEU2"/>
<evidence type="ECO:0000313" key="2">
    <source>
        <dbReference type="EMBL" id="SPL62618.1"/>
    </source>
</evidence>
<dbReference type="EMBL" id="OOFM01000003">
    <property type="protein sequence ID" value="SPL62618.1"/>
    <property type="molecule type" value="Genomic_DNA"/>
</dbReference>
<evidence type="ECO:0000256" key="1">
    <source>
        <dbReference type="SAM" id="Phobius"/>
    </source>
</evidence>
<organism evidence="2 3">
    <name type="scientific">Ochrobactrum soli</name>
    <dbReference type="NCBI Taxonomy" id="2448455"/>
    <lineage>
        <taxon>Bacteria</taxon>
        <taxon>Pseudomonadati</taxon>
        <taxon>Pseudomonadota</taxon>
        <taxon>Alphaproteobacteria</taxon>
        <taxon>Hyphomicrobiales</taxon>
        <taxon>Brucellaceae</taxon>
        <taxon>Brucella/Ochrobactrum group</taxon>
        <taxon>Ochrobactrum</taxon>
    </lineage>
</organism>
<accession>A0A2P9HEU2</accession>
<feature type="transmembrane region" description="Helical" evidence="1">
    <location>
        <begin position="59"/>
        <end position="78"/>
    </location>
</feature>
<proteinExistence type="predicted"/>
<keyword evidence="1" id="KW-1133">Transmembrane helix</keyword>
<feature type="transmembrane region" description="Helical" evidence="1">
    <location>
        <begin position="98"/>
        <end position="116"/>
    </location>
</feature>
<dbReference type="Proteomes" id="UP000246073">
    <property type="component" value="Unassembled WGS sequence"/>
</dbReference>
<name>A0A2P9HEU2_9HYPH</name>
<sequence>MLIGGALVMLGAGLAAIYVPAGTFPRYSVALVLGIASGAAMIPFAMIKEANPSGVKGTAAGVMNFLVFLTTGLMSPFISRLMVPSSGTPMTLADFQHAFLPLVGGVVVAILLGIVIRETGHGSHTPAAPPSKV</sequence>